<proteinExistence type="predicted"/>
<protein>
    <recommendedName>
        <fullName evidence="4">Riboflavin synthase subunit beta</fullName>
    </recommendedName>
</protein>
<keyword evidence="1" id="KW-0812">Transmembrane</keyword>
<feature type="transmembrane region" description="Helical" evidence="1">
    <location>
        <begin position="73"/>
        <end position="93"/>
    </location>
</feature>
<keyword evidence="1" id="KW-1133">Transmembrane helix</keyword>
<keyword evidence="1" id="KW-0472">Membrane</keyword>
<evidence type="ECO:0000256" key="1">
    <source>
        <dbReference type="SAM" id="Phobius"/>
    </source>
</evidence>
<dbReference type="EMBL" id="JBHSCY010000001">
    <property type="protein sequence ID" value="MFC4267320.1"/>
    <property type="molecule type" value="Genomic_DNA"/>
</dbReference>
<accession>A0ABV8R4E8</accession>
<gene>
    <name evidence="2" type="ORF">ACFOWD_00250</name>
</gene>
<evidence type="ECO:0000313" key="2">
    <source>
        <dbReference type="EMBL" id="MFC4267320.1"/>
    </source>
</evidence>
<dbReference type="RefSeq" id="WP_377407125.1">
    <property type="nucleotide sequence ID" value="NZ_JBHSCY010000001.1"/>
</dbReference>
<organism evidence="2 3">
    <name type="scientific">Polaribacter marinivivus</name>
    <dbReference type="NCBI Taxonomy" id="1524260"/>
    <lineage>
        <taxon>Bacteria</taxon>
        <taxon>Pseudomonadati</taxon>
        <taxon>Bacteroidota</taxon>
        <taxon>Flavobacteriia</taxon>
        <taxon>Flavobacteriales</taxon>
        <taxon>Flavobacteriaceae</taxon>
    </lineage>
</organism>
<evidence type="ECO:0008006" key="4">
    <source>
        <dbReference type="Google" id="ProtNLM"/>
    </source>
</evidence>
<reference evidence="3" key="1">
    <citation type="journal article" date="2019" name="Int. J. Syst. Evol. Microbiol.">
        <title>The Global Catalogue of Microorganisms (GCM) 10K type strain sequencing project: providing services to taxonomists for standard genome sequencing and annotation.</title>
        <authorList>
            <consortium name="The Broad Institute Genomics Platform"/>
            <consortium name="The Broad Institute Genome Sequencing Center for Infectious Disease"/>
            <person name="Wu L."/>
            <person name="Ma J."/>
        </authorList>
    </citation>
    <scope>NUCLEOTIDE SEQUENCE [LARGE SCALE GENOMIC DNA]</scope>
    <source>
        <strain evidence="3">CECT 8655</strain>
    </source>
</reference>
<name>A0ABV8R4E8_9FLAO</name>
<keyword evidence="3" id="KW-1185">Reference proteome</keyword>
<sequence length="94" mass="11452">MLSHFGELKKKEKSNEEHKFSLRKKLRKIKENYIGYGKNGKKEYEFPQLSEIELKKFKEKWIKNRKREKIKTNIIITLAIIFGIIMAFLLRFYL</sequence>
<comment type="caution">
    <text evidence="2">The sequence shown here is derived from an EMBL/GenBank/DDBJ whole genome shotgun (WGS) entry which is preliminary data.</text>
</comment>
<dbReference type="Proteomes" id="UP001595826">
    <property type="component" value="Unassembled WGS sequence"/>
</dbReference>
<evidence type="ECO:0000313" key="3">
    <source>
        <dbReference type="Proteomes" id="UP001595826"/>
    </source>
</evidence>